<dbReference type="PROSITE" id="PS51257">
    <property type="entry name" value="PROKAR_LIPOPROTEIN"/>
    <property type="match status" value="1"/>
</dbReference>
<sequence length="247" mass="27455">METQAKVVIIGGGVVGCSILFHLAKFGLKDCILLERNELTSGSSWHAAGNVHVISSDPNISRLMAYTINLYKEIEETSGHSVGMKQNGGFYLASNEAWHDYLKRERSKARYMGLDQEFISLEDVVKKNPLIDPKHYIAALWDPIDAEVDPTGVTYAYAKSAKVHGGKYYTHTSVLETNQRVDGSWDVITEKGNIHAEIIINAAGLWAREVGQLAGVHFPIQPMEHHYLITESIPEIEALGKDKRLPV</sequence>
<dbReference type="PANTHER" id="PTHR13847">
    <property type="entry name" value="SARCOSINE DEHYDROGENASE-RELATED"/>
    <property type="match status" value="1"/>
</dbReference>
<accession>A0A382Z153</accession>
<name>A0A382Z153_9ZZZZ</name>
<dbReference type="AlphaFoldDB" id="A0A382Z153"/>
<organism evidence="3">
    <name type="scientific">marine metagenome</name>
    <dbReference type="NCBI Taxonomy" id="408172"/>
    <lineage>
        <taxon>unclassified sequences</taxon>
        <taxon>metagenomes</taxon>
        <taxon>ecological metagenomes</taxon>
    </lineage>
</organism>
<dbReference type="EMBL" id="UINC01180154">
    <property type="protein sequence ID" value="SVD89206.1"/>
    <property type="molecule type" value="Genomic_DNA"/>
</dbReference>
<dbReference type="InterPro" id="IPR006076">
    <property type="entry name" value="FAD-dep_OxRdtase"/>
</dbReference>
<keyword evidence="1" id="KW-0812">Transmembrane</keyword>
<feature type="non-terminal residue" evidence="3">
    <location>
        <position position="247"/>
    </location>
</feature>
<evidence type="ECO:0000256" key="1">
    <source>
        <dbReference type="SAM" id="Phobius"/>
    </source>
</evidence>
<feature type="transmembrane region" description="Helical" evidence="1">
    <location>
        <begin position="7"/>
        <end position="28"/>
    </location>
</feature>
<feature type="domain" description="FAD dependent oxidoreductase" evidence="2">
    <location>
        <begin position="6"/>
        <end position="237"/>
    </location>
</feature>
<dbReference type="Gene3D" id="3.50.50.60">
    <property type="entry name" value="FAD/NAD(P)-binding domain"/>
    <property type="match status" value="1"/>
</dbReference>
<evidence type="ECO:0000259" key="2">
    <source>
        <dbReference type="Pfam" id="PF01266"/>
    </source>
</evidence>
<dbReference type="InterPro" id="IPR036188">
    <property type="entry name" value="FAD/NAD-bd_sf"/>
</dbReference>
<keyword evidence="1" id="KW-0472">Membrane</keyword>
<gene>
    <name evidence="3" type="ORF">METZ01_LOCUS442060</name>
</gene>
<dbReference type="SUPFAM" id="SSF51905">
    <property type="entry name" value="FAD/NAD(P)-binding domain"/>
    <property type="match status" value="1"/>
</dbReference>
<evidence type="ECO:0000313" key="3">
    <source>
        <dbReference type="EMBL" id="SVD89206.1"/>
    </source>
</evidence>
<reference evidence="3" key="1">
    <citation type="submission" date="2018-05" db="EMBL/GenBank/DDBJ databases">
        <authorList>
            <person name="Lanie J.A."/>
            <person name="Ng W.-L."/>
            <person name="Kazmierczak K.M."/>
            <person name="Andrzejewski T.M."/>
            <person name="Davidsen T.M."/>
            <person name="Wayne K.J."/>
            <person name="Tettelin H."/>
            <person name="Glass J.I."/>
            <person name="Rusch D."/>
            <person name="Podicherti R."/>
            <person name="Tsui H.-C.T."/>
            <person name="Winkler M.E."/>
        </authorList>
    </citation>
    <scope>NUCLEOTIDE SEQUENCE</scope>
</reference>
<dbReference type="PANTHER" id="PTHR13847:SF193">
    <property type="entry name" value="PYRUVATE DEHYDROGENASE PHOSPHATASE REGULATORY SUBUNIT, MITOCHONDRIAL"/>
    <property type="match status" value="1"/>
</dbReference>
<dbReference type="Gene3D" id="3.30.9.10">
    <property type="entry name" value="D-Amino Acid Oxidase, subunit A, domain 2"/>
    <property type="match status" value="1"/>
</dbReference>
<keyword evidence="1" id="KW-1133">Transmembrane helix</keyword>
<dbReference type="GO" id="GO:0005739">
    <property type="term" value="C:mitochondrion"/>
    <property type="evidence" value="ECO:0007669"/>
    <property type="project" value="TreeGrafter"/>
</dbReference>
<protein>
    <recommendedName>
        <fullName evidence="2">FAD dependent oxidoreductase domain-containing protein</fullName>
    </recommendedName>
</protein>
<dbReference type="Pfam" id="PF01266">
    <property type="entry name" value="DAO"/>
    <property type="match status" value="1"/>
</dbReference>
<proteinExistence type="predicted"/>